<evidence type="ECO:0000313" key="3">
    <source>
        <dbReference type="Proteomes" id="UP000001623"/>
    </source>
</evidence>
<reference evidence="2 3" key="1">
    <citation type="submission" date="2010-10" db="EMBL/GenBank/DDBJ databases">
        <title>Complete sequence of Mesorhizobium opportunistum WSM2075.</title>
        <authorList>
            <consortium name="US DOE Joint Genome Institute"/>
            <person name="Lucas S."/>
            <person name="Copeland A."/>
            <person name="Lapidus A."/>
            <person name="Cheng J.-F."/>
            <person name="Bruce D."/>
            <person name="Goodwin L."/>
            <person name="Pitluck S."/>
            <person name="Chertkov O."/>
            <person name="Misra M."/>
            <person name="Detter J.C."/>
            <person name="Han C."/>
            <person name="Tapia R."/>
            <person name="Land M."/>
            <person name="Hauser L."/>
            <person name="Kyrpides N."/>
            <person name="Ovchinnikova G."/>
            <person name="Mavrommatis K.M."/>
            <person name="Tiwari R.P."/>
            <person name="Howieson J.G."/>
            <person name="O'Hara G.W."/>
            <person name="Nandasena K.G."/>
            <person name="Woyke T."/>
        </authorList>
    </citation>
    <scope>NUCLEOTIDE SEQUENCE [LARGE SCALE GENOMIC DNA]</scope>
    <source>
        <strain evidence="3">LMG 24607 / HAMBI 3007 / WSM2075</strain>
    </source>
</reference>
<dbReference type="EMBL" id="CP002279">
    <property type="protein sequence ID" value="AEH87308.1"/>
    <property type="molecule type" value="Genomic_DNA"/>
</dbReference>
<sequence>MNVIRLLVYGAIRELGAAHGYAVRRQLDNWHVETWAKVRSGSVYHAIGQLQKEGKLVERGREDGERGADRTAFALTHDGEAEFFGLLEEALGSFELTHLSAGIAFLDLLAPERARMLLVALHDRLTANRDHLTRLAAATTRQKTAPRTSDLLELWIGYLEVTARAVDQLSADFASDGTAETKAHAGGQAK</sequence>
<evidence type="ECO:0000259" key="1">
    <source>
        <dbReference type="Pfam" id="PF03551"/>
    </source>
</evidence>
<dbReference type="InterPro" id="IPR036388">
    <property type="entry name" value="WH-like_DNA-bd_sf"/>
</dbReference>
<dbReference type="Proteomes" id="UP000001623">
    <property type="component" value="Chromosome"/>
</dbReference>
<feature type="domain" description="Transcription regulator PadR N-terminal" evidence="1">
    <location>
        <begin position="14"/>
        <end position="83"/>
    </location>
</feature>
<dbReference type="RefSeq" id="WP_013893999.1">
    <property type="nucleotide sequence ID" value="NC_015675.1"/>
</dbReference>
<dbReference type="KEGG" id="mop:Mesop_2850"/>
<dbReference type="HOGENOM" id="CLU_089258_4_1_5"/>
<protein>
    <submittedName>
        <fullName evidence="2">Transcriptional regulator</fullName>
    </submittedName>
</protein>
<dbReference type="SUPFAM" id="SSF46785">
    <property type="entry name" value="Winged helix' DNA-binding domain"/>
    <property type="match status" value="1"/>
</dbReference>
<dbReference type="InterPro" id="IPR005149">
    <property type="entry name" value="Tscrpt_reg_PadR_N"/>
</dbReference>
<dbReference type="eggNOG" id="COG1695">
    <property type="taxonomic scope" value="Bacteria"/>
</dbReference>
<dbReference type="STRING" id="536019.Mesop_2850"/>
<evidence type="ECO:0000313" key="2">
    <source>
        <dbReference type="EMBL" id="AEH87308.1"/>
    </source>
</evidence>
<gene>
    <name evidence="2" type="ordered locus">Mesop_2850</name>
</gene>
<dbReference type="Pfam" id="PF03551">
    <property type="entry name" value="PadR"/>
    <property type="match status" value="1"/>
</dbReference>
<dbReference type="Gene3D" id="1.10.10.10">
    <property type="entry name" value="Winged helix-like DNA-binding domain superfamily/Winged helix DNA-binding domain"/>
    <property type="match status" value="1"/>
</dbReference>
<organism evidence="2 3">
    <name type="scientific">Mesorhizobium opportunistum (strain LMG 24607 / HAMBI 3007 / WSM2075)</name>
    <dbReference type="NCBI Taxonomy" id="536019"/>
    <lineage>
        <taxon>Bacteria</taxon>
        <taxon>Pseudomonadati</taxon>
        <taxon>Pseudomonadota</taxon>
        <taxon>Alphaproteobacteria</taxon>
        <taxon>Hyphomicrobiales</taxon>
        <taxon>Phyllobacteriaceae</taxon>
        <taxon>Mesorhizobium</taxon>
    </lineage>
</organism>
<name>F7Y4I8_MESOW</name>
<proteinExistence type="predicted"/>
<dbReference type="AlphaFoldDB" id="F7Y4I8"/>
<dbReference type="InterPro" id="IPR036390">
    <property type="entry name" value="WH_DNA-bd_sf"/>
</dbReference>
<accession>F7Y4I8</accession>